<accession>A0A0E3PMZ7</accession>
<dbReference type="GO" id="GO:0003677">
    <property type="term" value="F:DNA binding"/>
    <property type="evidence" value="ECO:0007669"/>
    <property type="project" value="UniProtKB-UniRule"/>
</dbReference>
<name>A0A0E3PMZ7_9EURY</name>
<organism evidence="17 18">
    <name type="scientific">Methanosarcina siciliae C2J</name>
    <dbReference type="NCBI Taxonomy" id="1434118"/>
    <lineage>
        <taxon>Archaea</taxon>
        <taxon>Methanobacteriati</taxon>
        <taxon>Methanobacteriota</taxon>
        <taxon>Stenosarchaea group</taxon>
        <taxon>Methanomicrobia</taxon>
        <taxon>Methanosarcinales</taxon>
        <taxon>Methanosarcinaceae</taxon>
        <taxon>Methanosarcina</taxon>
    </lineage>
</organism>
<evidence type="ECO:0000256" key="12">
    <source>
        <dbReference type="ARBA" id="ARBA00023125"/>
    </source>
</evidence>
<keyword evidence="6 14" id="KW-0227">DNA damage</keyword>
<keyword evidence="2 14" id="KW-0963">Cytoplasm</keyword>
<feature type="binding site" evidence="14">
    <location>
        <begin position="634"/>
        <end position="641"/>
    </location>
    <ligand>
        <name>ATP</name>
        <dbReference type="ChEBI" id="CHEBI:30616"/>
    </ligand>
</feature>
<dbReference type="Pfam" id="PF17760">
    <property type="entry name" value="UvrA_inter"/>
    <property type="match status" value="1"/>
</dbReference>
<dbReference type="Gene3D" id="1.10.8.280">
    <property type="entry name" value="ABC transporter ATPase domain-like"/>
    <property type="match status" value="1"/>
</dbReference>
<dbReference type="NCBIfam" id="NF001503">
    <property type="entry name" value="PRK00349.1"/>
    <property type="match status" value="1"/>
</dbReference>
<evidence type="ECO:0000256" key="13">
    <source>
        <dbReference type="ARBA" id="ARBA00023204"/>
    </source>
</evidence>
<evidence type="ECO:0000259" key="16">
    <source>
        <dbReference type="PROSITE" id="PS50893"/>
    </source>
</evidence>
<dbReference type="AlphaFoldDB" id="A0A0E3PMZ7"/>
<reference evidence="17 18" key="1">
    <citation type="submission" date="2014-07" db="EMBL/GenBank/DDBJ databases">
        <title>Methanogenic archaea and the global carbon cycle.</title>
        <authorList>
            <person name="Henriksen J.R."/>
            <person name="Luke J."/>
            <person name="Reinhart S."/>
            <person name="Benedict M.N."/>
            <person name="Youngblut N.D."/>
            <person name="Metcalf M.E."/>
            <person name="Whitaker R.J."/>
            <person name="Metcalf W.W."/>
        </authorList>
    </citation>
    <scope>NUCLEOTIDE SEQUENCE [LARGE SCALE GENOMIC DNA]</scope>
    <source>
        <strain evidence="17 18">C2J</strain>
    </source>
</reference>
<feature type="zinc finger region" description="C4-type" evidence="14">
    <location>
        <begin position="248"/>
        <end position="275"/>
    </location>
</feature>
<comment type="subcellular location">
    <subcellularLocation>
        <location evidence="1 14">Cytoplasm</location>
    </subcellularLocation>
</comment>
<comment type="similarity">
    <text evidence="14">Belongs to the ABC transporter superfamily. UvrA family.</text>
</comment>
<dbReference type="InterPro" id="IPR003439">
    <property type="entry name" value="ABC_transporter-like_ATP-bd"/>
</dbReference>
<keyword evidence="4 14" id="KW-0677">Repeat</keyword>
<feature type="zinc finger region" description="C4-type" evidence="14">
    <location>
        <begin position="733"/>
        <end position="759"/>
    </location>
</feature>
<keyword evidence="9 14" id="KW-0862">Zinc</keyword>
<dbReference type="Proteomes" id="UP000033123">
    <property type="component" value="Chromosome"/>
</dbReference>
<dbReference type="InterPro" id="IPR004602">
    <property type="entry name" value="UvrA"/>
</dbReference>
<evidence type="ECO:0000256" key="4">
    <source>
        <dbReference type="ARBA" id="ARBA00022737"/>
    </source>
</evidence>
<dbReference type="GO" id="GO:0008270">
    <property type="term" value="F:zinc ion binding"/>
    <property type="evidence" value="ECO:0007669"/>
    <property type="project" value="UniProtKB-UniRule"/>
</dbReference>
<evidence type="ECO:0000256" key="14">
    <source>
        <dbReference type="HAMAP-Rule" id="MF_00205"/>
    </source>
</evidence>
<keyword evidence="13 14" id="KW-0234">DNA repair</keyword>
<dbReference type="HOGENOM" id="CLU_001370_0_2_2"/>
<proteinExistence type="inferred from homology"/>
<evidence type="ECO:0000313" key="17">
    <source>
        <dbReference type="EMBL" id="AKB36518.1"/>
    </source>
</evidence>
<dbReference type="GO" id="GO:0005524">
    <property type="term" value="F:ATP binding"/>
    <property type="evidence" value="ECO:0007669"/>
    <property type="project" value="UniProtKB-UniRule"/>
</dbReference>
<dbReference type="GO" id="GO:0016887">
    <property type="term" value="F:ATP hydrolysis activity"/>
    <property type="evidence" value="ECO:0007669"/>
    <property type="project" value="InterPro"/>
</dbReference>
<comment type="subunit">
    <text evidence="14">Forms a heterotetramer with UvrB during the search for lesions.</text>
</comment>
<dbReference type="PANTHER" id="PTHR43152:SF3">
    <property type="entry name" value="UVRABC SYSTEM PROTEIN A"/>
    <property type="match status" value="1"/>
</dbReference>
<evidence type="ECO:0000256" key="10">
    <source>
        <dbReference type="ARBA" id="ARBA00022840"/>
    </source>
</evidence>
<keyword evidence="14" id="KW-0742">SOS response</keyword>
<keyword evidence="5 14" id="KW-0547">Nucleotide-binding</keyword>
<gene>
    <name evidence="14" type="primary">uvrA</name>
    <name evidence="17" type="ORF">MSSAC_1928</name>
</gene>
<dbReference type="PANTHER" id="PTHR43152">
    <property type="entry name" value="UVRABC SYSTEM PROTEIN A"/>
    <property type="match status" value="1"/>
</dbReference>
<dbReference type="HAMAP" id="MF_00205">
    <property type="entry name" value="UvrA"/>
    <property type="match status" value="1"/>
</dbReference>
<dbReference type="RefSeq" id="WP_048182177.1">
    <property type="nucleotide sequence ID" value="NZ_CP009508.1"/>
</dbReference>
<evidence type="ECO:0000256" key="5">
    <source>
        <dbReference type="ARBA" id="ARBA00022741"/>
    </source>
</evidence>
<evidence type="ECO:0000256" key="15">
    <source>
        <dbReference type="SAM" id="MobiDB-lite"/>
    </source>
</evidence>
<dbReference type="SUPFAM" id="SSF52540">
    <property type="entry name" value="P-loop containing nucleoside triphosphate hydrolases"/>
    <property type="match status" value="2"/>
</dbReference>
<dbReference type="STRING" id="1434118.MSSAC_1928"/>
<dbReference type="EMBL" id="CP009508">
    <property type="protein sequence ID" value="AKB36518.1"/>
    <property type="molecule type" value="Genomic_DNA"/>
</dbReference>
<keyword evidence="10 14" id="KW-0067">ATP-binding</keyword>
<dbReference type="KEGG" id="msj:MSSAC_1928"/>
<dbReference type="PATRIC" id="fig|1434118.4.peg.2455"/>
<evidence type="ECO:0000313" key="18">
    <source>
        <dbReference type="Proteomes" id="UP000033123"/>
    </source>
</evidence>
<dbReference type="PROSITE" id="PS00211">
    <property type="entry name" value="ABC_TRANSPORTER_1"/>
    <property type="match status" value="1"/>
</dbReference>
<evidence type="ECO:0000256" key="7">
    <source>
        <dbReference type="ARBA" id="ARBA00022769"/>
    </source>
</evidence>
<keyword evidence="7 14" id="KW-0228">DNA excision</keyword>
<evidence type="ECO:0000256" key="3">
    <source>
        <dbReference type="ARBA" id="ARBA00022723"/>
    </source>
</evidence>
<dbReference type="GO" id="GO:0006289">
    <property type="term" value="P:nucleotide-excision repair"/>
    <property type="evidence" value="ECO:0007669"/>
    <property type="project" value="UniProtKB-UniRule"/>
</dbReference>
<evidence type="ECO:0000256" key="6">
    <source>
        <dbReference type="ARBA" id="ARBA00022763"/>
    </source>
</evidence>
<dbReference type="Gene3D" id="3.30.1490.20">
    <property type="entry name" value="ATP-grasp fold, A domain"/>
    <property type="match status" value="1"/>
</dbReference>
<keyword evidence="12 14" id="KW-0238">DNA-binding</keyword>
<feature type="domain" description="ABC transporter" evidence="16">
    <location>
        <begin position="599"/>
        <end position="930"/>
    </location>
</feature>
<evidence type="ECO:0000256" key="11">
    <source>
        <dbReference type="ARBA" id="ARBA00022881"/>
    </source>
</evidence>
<evidence type="ECO:0000256" key="9">
    <source>
        <dbReference type="ARBA" id="ARBA00022833"/>
    </source>
</evidence>
<evidence type="ECO:0000256" key="1">
    <source>
        <dbReference type="ARBA" id="ARBA00004496"/>
    </source>
</evidence>
<dbReference type="GO" id="GO:0005737">
    <property type="term" value="C:cytoplasm"/>
    <property type="evidence" value="ECO:0007669"/>
    <property type="project" value="UniProtKB-SubCell"/>
</dbReference>
<evidence type="ECO:0000256" key="8">
    <source>
        <dbReference type="ARBA" id="ARBA00022771"/>
    </source>
</evidence>
<dbReference type="FunFam" id="1.20.1580.10:FF:000002">
    <property type="entry name" value="UvrABC system protein A"/>
    <property type="match status" value="1"/>
</dbReference>
<dbReference type="GO" id="GO:0009381">
    <property type="term" value="F:excinuclease ABC activity"/>
    <property type="evidence" value="ECO:0007669"/>
    <property type="project" value="UniProtKB-UniRule"/>
</dbReference>
<dbReference type="InterPro" id="IPR013815">
    <property type="entry name" value="ATP_grasp_subdomain_1"/>
</dbReference>
<dbReference type="GO" id="GO:0009380">
    <property type="term" value="C:excinuclease repair complex"/>
    <property type="evidence" value="ECO:0007669"/>
    <property type="project" value="InterPro"/>
</dbReference>
<dbReference type="GeneID" id="24871532"/>
<sequence length="993" mass="110282">MKNIIIKGAREHNLKNITVELPRDRFIVITGVSGSGKSTLAFDTVYAEGQRRYVESLSAYARQFLGLMNKPDVDSIEGLSPAISIEQKTTSKNPRSTVGTVTEIYDYLRLLFARVGTPYCPIHDIKIESQSPERIADSLSRECEGMVTILAPIIRQKKGTYQQLFRDLNSEGFTRARVNGEIHRTDDEISLDRYKKHDIEAVIDRLDPSEDRSRLVEACENALRKGEGLLIAVDAEGKDHLYSSNMACPICGMAFEELQPRMFSFNSPFGACEACNGLGIKMELDPDLIIPDKSLCIADGAVALYRNYLDGYRSQHLAAVAKHFGFDIFTPIESLSERQYNALMYGSDERIQFSMSMKNGDAHWSHKGTWEGLLPQSERLYNQTKSEYRRKELEKFMQVRPCPKCEGKRLKEKVLAVKLGDKSIVDATDLSIIQCIQFFENLKLSEKEQEIAKQVLKEIRSRLGFLEHVGLGYLTLSRSAGTLSGGEAQRIRLATQIGSNLMGVLYVLDEPSIGLHQRDNERLIQTLQTLRDLGNTLIVVEHDEDTIRAADYVLDIGPGAGIHGGYVVAEGTPAEIEKNPESLTGKYLSGEKQIKPPALRRQSETFIRLKGCRANNLKDIDVNIPIGLLTVVTGVSGSGKSTLIYDTLYKALMKKINKSNVTPGEYEELVFDSEIDKVIVIDQSPIGRTPRSNPATYTKVFDAIRQAFAETKEAKIRGYKSGRFSFNVKGGRCEACQGDGLIKIEMNFLPDVYIECEECKGTRYNRETLEVKYKGKSISEVLNMTVEEAAEHFENVPSIKGKLDTLTRVGLGYIKLGQSSTTLSGGEAQRIKLTRELSKKGTGKTIYLLDEPTTGLHFHDVKKLISVLNGLVEKGNTVVVIEHNLDVIKSADHIIDLGPEGGHAGGEIVATGTPEEIALIPESHTGRFLTARLPVKENSYLDSGLQTVEAVFEDGEDFETGHGEFEGDSGEEFEEEPEDFDEGPDEVSEGQAL</sequence>
<feature type="compositionally biased region" description="Acidic residues" evidence="15">
    <location>
        <begin position="966"/>
        <end position="993"/>
    </location>
</feature>
<comment type="function">
    <text evidence="14">The UvrABC repair system catalyzes the recognition and processing of DNA lesions. UvrA is an ATPase and a DNA-binding protein. A damage recognition complex composed of 2 UvrA and 2 UvrB subunits scans DNA for abnormalities. When the presence of a lesion has been verified by UvrB, the UvrA molecules dissociate.</text>
</comment>
<feature type="binding site" evidence="14">
    <location>
        <begin position="31"/>
        <end position="38"/>
    </location>
    <ligand>
        <name>ATP</name>
        <dbReference type="ChEBI" id="CHEBI:30616"/>
    </ligand>
</feature>
<dbReference type="InterPro" id="IPR027417">
    <property type="entry name" value="P-loop_NTPase"/>
</dbReference>
<keyword evidence="8 14" id="KW-0863">Zinc-finger</keyword>
<dbReference type="InterPro" id="IPR041102">
    <property type="entry name" value="UvrA_inter"/>
</dbReference>
<dbReference type="Pfam" id="PF17755">
    <property type="entry name" value="UvrA_DNA-bind"/>
    <property type="match status" value="1"/>
</dbReference>
<dbReference type="CDD" id="cd03271">
    <property type="entry name" value="ABC_UvrA_II"/>
    <property type="match status" value="1"/>
</dbReference>
<dbReference type="InterPro" id="IPR017871">
    <property type="entry name" value="ABC_transporter-like_CS"/>
</dbReference>
<keyword evidence="11 14" id="KW-0267">Excision nuclease</keyword>
<feature type="region of interest" description="Disordered" evidence="15">
    <location>
        <begin position="954"/>
        <end position="993"/>
    </location>
</feature>
<dbReference type="NCBIfam" id="TIGR00630">
    <property type="entry name" value="uvra"/>
    <property type="match status" value="1"/>
</dbReference>
<dbReference type="Gene3D" id="3.40.50.300">
    <property type="entry name" value="P-loop containing nucleotide triphosphate hydrolases"/>
    <property type="match status" value="2"/>
</dbReference>
<evidence type="ECO:0000256" key="2">
    <source>
        <dbReference type="ARBA" id="ARBA00022490"/>
    </source>
</evidence>
<dbReference type="InterPro" id="IPR041552">
    <property type="entry name" value="UvrA_DNA-bd"/>
</dbReference>
<protein>
    <recommendedName>
        <fullName evidence="14">UvrABC system protein A</fullName>
        <shortName evidence="14">UvrA protein</shortName>
    </recommendedName>
    <alternativeName>
        <fullName evidence="14">Excinuclease ABC subunit A</fullName>
    </alternativeName>
</protein>
<keyword evidence="3 14" id="KW-0479">Metal-binding</keyword>
<dbReference type="GO" id="GO:0009432">
    <property type="term" value="P:SOS response"/>
    <property type="evidence" value="ECO:0007669"/>
    <property type="project" value="UniProtKB-UniRule"/>
</dbReference>
<dbReference type="PROSITE" id="PS50893">
    <property type="entry name" value="ABC_TRANSPORTER_2"/>
    <property type="match status" value="1"/>
</dbReference>
<dbReference type="CDD" id="cd03270">
    <property type="entry name" value="ABC_UvrA_I"/>
    <property type="match status" value="1"/>
</dbReference>
<dbReference type="Gene3D" id="1.20.1580.10">
    <property type="entry name" value="ABC transporter ATPase like domain"/>
    <property type="match status" value="2"/>
</dbReference>